<evidence type="ECO:0000313" key="3">
    <source>
        <dbReference type="Proteomes" id="UP001180825"/>
    </source>
</evidence>
<dbReference type="EMBL" id="JAVDXV010000009">
    <property type="protein sequence ID" value="MDR7335346.1"/>
    <property type="molecule type" value="Genomic_DNA"/>
</dbReference>
<reference evidence="2 3" key="1">
    <citation type="submission" date="2023-07" db="EMBL/GenBank/DDBJ databases">
        <title>Sorghum-associated microbial communities from plants grown in Nebraska, USA.</title>
        <authorList>
            <person name="Schachtman D."/>
        </authorList>
    </citation>
    <scope>NUCLEOTIDE SEQUENCE [LARGE SCALE GENOMIC DNA]</scope>
    <source>
        <strain evidence="2 3">BE316</strain>
    </source>
</reference>
<name>A0ABU2ADR7_9BURK</name>
<organism evidence="2 3">
    <name type="scientific">Roseateles asaccharophilus</name>
    <dbReference type="NCBI Taxonomy" id="582607"/>
    <lineage>
        <taxon>Bacteria</taxon>
        <taxon>Pseudomonadati</taxon>
        <taxon>Pseudomonadota</taxon>
        <taxon>Betaproteobacteria</taxon>
        <taxon>Burkholderiales</taxon>
        <taxon>Sphaerotilaceae</taxon>
        <taxon>Roseateles</taxon>
    </lineage>
</organism>
<dbReference type="RefSeq" id="WP_310332348.1">
    <property type="nucleotide sequence ID" value="NZ_JAVDXV010000009.1"/>
</dbReference>
<comment type="caution">
    <text evidence="2">The sequence shown here is derived from an EMBL/GenBank/DDBJ whole genome shotgun (WGS) entry which is preliminary data.</text>
</comment>
<dbReference type="Proteomes" id="UP001180825">
    <property type="component" value="Unassembled WGS sequence"/>
</dbReference>
<keyword evidence="1" id="KW-0472">Membrane</keyword>
<proteinExistence type="predicted"/>
<feature type="transmembrane region" description="Helical" evidence="1">
    <location>
        <begin position="88"/>
        <end position="108"/>
    </location>
</feature>
<sequence length="172" mass="19874">MLKALLSPLRWLVRVVLALLILFEEWGWEPLRRVFALIAKLPVIRQFETLLKQLPPRWALLVLVLPSLLILPVKLLAVWLVAEGRVTLGVALVIAAKLIGTALLAWLFQLIQPALMQLPWFARVYERWTYWKAELLAWVRASAVWRAARAVKLRLKRLFRAGRPPANEAHRD</sequence>
<feature type="transmembrane region" description="Helical" evidence="1">
    <location>
        <begin position="58"/>
        <end position="81"/>
    </location>
</feature>
<keyword evidence="3" id="KW-1185">Reference proteome</keyword>
<keyword evidence="1" id="KW-1133">Transmembrane helix</keyword>
<keyword evidence="1" id="KW-0812">Transmembrane</keyword>
<evidence type="ECO:0000256" key="1">
    <source>
        <dbReference type="SAM" id="Phobius"/>
    </source>
</evidence>
<gene>
    <name evidence="2" type="ORF">J2X21_004511</name>
</gene>
<evidence type="ECO:0000313" key="2">
    <source>
        <dbReference type="EMBL" id="MDR7335346.1"/>
    </source>
</evidence>
<protein>
    <recommendedName>
        <fullName evidence="4">Transmembrane protein</fullName>
    </recommendedName>
</protein>
<accession>A0ABU2ADR7</accession>
<evidence type="ECO:0008006" key="4">
    <source>
        <dbReference type="Google" id="ProtNLM"/>
    </source>
</evidence>